<protein>
    <submittedName>
        <fullName evidence="1">DIP1984 family protein</fullName>
    </submittedName>
</protein>
<sequence>MKIAEALALRADHQKRIEQLKARLLRNAKVQEGEQPAEDPEALILEYEALASELVHLIKRINVTNSSASVAGRSMTQALAERDILKLRHTMYRDLAQAATITQAVATRSEVRFKGTVTVSVVQKKADVIAKDLRELDARIQEANWLIDLAE</sequence>
<dbReference type="NCBIfam" id="NF038048">
    <property type="entry name" value="DIP1984_fam"/>
    <property type="match status" value="1"/>
</dbReference>
<evidence type="ECO:0000313" key="2">
    <source>
        <dbReference type="Proteomes" id="UP000580043"/>
    </source>
</evidence>
<proteinExistence type="predicted"/>
<comment type="caution">
    <text evidence="1">The sequence shown here is derived from an EMBL/GenBank/DDBJ whole genome shotgun (WGS) entry which is preliminary data.</text>
</comment>
<evidence type="ECO:0000313" key="1">
    <source>
        <dbReference type="EMBL" id="NML28683.1"/>
    </source>
</evidence>
<dbReference type="Gene3D" id="6.10.320.10">
    <property type="match status" value="1"/>
</dbReference>
<reference evidence="1 2" key="1">
    <citation type="submission" date="2020-04" db="EMBL/GenBank/DDBJ databases">
        <title>Zoogloea sp. G-4-1-14 isolated from soil.</title>
        <authorList>
            <person name="Dahal R.H."/>
        </authorList>
    </citation>
    <scope>NUCLEOTIDE SEQUENCE [LARGE SCALE GENOMIC DNA]</scope>
    <source>
        <strain evidence="1 2">G-4-1-14</strain>
    </source>
</reference>
<dbReference type="InterPro" id="IPR047741">
    <property type="entry name" value="DIP1984-like"/>
</dbReference>
<dbReference type="CDD" id="cd12208">
    <property type="entry name" value="DIP1984-like"/>
    <property type="match status" value="1"/>
</dbReference>
<gene>
    <name evidence="1" type="ORF">HHL15_23275</name>
</gene>
<dbReference type="Pfam" id="PF20935">
    <property type="entry name" value="DUF6847"/>
    <property type="match status" value="1"/>
</dbReference>
<dbReference type="Proteomes" id="UP000580043">
    <property type="component" value="Unassembled WGS sequence"/>
</dbReference>
<dbReference type="EMBL" id="JABBGA010000032">
    <property type="protein sequence ID" value="NML28683.1"/>
    <property type="molecule type" value="Genomic_DNA"/>
</dbReference>
<dbReference type="AlphaFoldDB" id="A0A848GE43"/>
<keyword evidence="2" id="KW-1185">Reference proteome</keyword>
<accession>A0A848GE43</accession>
<name>A0A848GE43_9RHOO</name>
<organism evidence="1 2">
    <name type="scientific">Zoogloea dura</name>
    <dbReference type="NCBI Taxonomy" id="2728840"/>
    <lineage>
        <taxon>Bacteria</taxon>
        <taxon>Pseudomonadati</taxon>
        <taxon>Pseudomonadota</taxon>
        <taxon>Betaproteobacteria</taxon>
        <taxon>Rhodocyclales</taxon>
        <taxon>Zoogloeaceae</taxon>
        <taxon>Zoogloea</taxon>
    </lineage>
</organism>
<dbReference type="RefSeq" id="WP_169148204.1">
    <property type="nucleotide sequence ID" value="NZ_JABBGA010000032.1"/>
</dbReference>